<dbReference type="eggNOG" id="ENOG502R4F5">
    <property type="taxonomic scope" value="Eukaryota"/>
</dbReference>
<dbReference type="Proteomes" id="UP000026962">
    <property type="component" value="Chromosome 9"/>
</dbReference>
<reference evidence="1" key="1">
    <citation type="submission" date="2015-04" db="UniProtKB">
        <authorList>
            <consortium name="EnsemblPlants"/>
        </authorList>
    </citation>
    <scope>IDENTIFICATION</scope>
</reference>
<proteinExistence type="predicted"/>
<name>A0A0E0M0Y5_ORYPU</name>
<organism evidence="1">
    <name type="scientific">Oryza punctata</name>
    <name type="common">Red rice</name>
    <dbReference type="NCBI Taxonomy" id="4537"/>
    <lineage>
        <taxon>Eukaryota</taxon>
        <taxon>Viridiplantae</taxon>
        <taxon>Streptophyta</taxon>
        <taxon>Embryophyta</taxon>
        <taxon>Tracheophyta</taxon>
        <taxon>Spermatophyta</taxon>
        <taxon>Magnoliopsida</taxon>
        <taxon>Liliopsida</taxon>
        <taxon>Poales</taxon>
        <taxon>Poaceae</taxon>
        <taxon>BOP clade</taxon>
        <taxon>Oryzoideae</taxon>
        <taxon>Oryzeae</taxon>
        <taxon>Oryzinae</taxon>
        <taxon>Oryza</taxon>
    </lineage>
</organism>
<keyword evidence="2" id="KW-1185">Reference proteome</keyword>
<accession>A0A0E0M0Y5</accession>
<dbReference type="AlphaFoldDB" id="A0A0E0M0Y5"/>
<evidence type="ECO:0000313" key="2">
    <source>
        <dbReference type="Proteomes" id="UP000026962"/>
    </source>
</evidence>
<evidence type="ECO:0000313" key="1">
    <source>
        <dbReference type="EnsemblPlants" id="OPUNC09G08030.1"/>
    </source>
</evidence>
<dbReference type="OMA" id="QACIWAT"/>
<protein>
    <submittedName>
        <fullName evidence="1">Uncharacterized protein</fullName>
    </submittedName>
</protein>
<dbReference type="EnsemblPlants" id="OPUNC09G08030.1">
    <property type="protein sequence ID" value="OPUNC09G08030.1"/>
    <property type="gene ID" value="OPUNC09G08030"/>
</dbReference>
<reference evidence="1" key="2">
    <citation type="submission" date="2018-05" db="EMBL/GenBank/DDBJ databases">
        <title>OpunRS2 (Oryza punctata Reference Sequence Version 2).</title>
        <authorList>
            <person name="Zhang J."/>
            <person name="Kudrna D."/>
            <person name="Lee S."/>
            <person name="Talag J."/>
            <person name="Welchert J."/>
            <person name="Wing R.A."/>
        </authorList>
    </citation>
    <scope>NUCLEOTIDE SEQUENCE [LARGE SCALE GENOMIC DNA]</scope>
</reference>
<dbReference type="Gramene" id="OPUNC09G08030.1">
    <property type="protein sequence ID" value="OPUNC09G08030.1"/>
    <property type="gene ID" value="OPUNC09G08030"/>
</dbReference>
<dbReference type="HOGENOM" id="CLU_053775_1_0_1"/>
<sequence length="297" mass="34365">MYLIISQHIYSLPPTRQRGFGIGQSTPPKPNVNNFQQIGSCVQPTKHTTEHMFKTDDIRLACSAGGQFVEEFNSLTEEICRDVEEKFNAYILSKGSKPTFAQQHKPINLELSANEKEVAMLDFSRDTEAFVLPDEFRTKEVDEHQVDGARNLENMEEMLDAYKRTNQDMVQACIWATDKKCTTGEDAAKGIFGRVSNRSESVEELGGQWHTSNWQKKQLHKLSAEKLRERGMAWVHKGSVQVRNEKYTKIIFEAKKEKGVKRCALNQRFVSNHHDLWSTMMSRTKYLRLTRNFMLFY</sequence>